<keyword evidence="5" id="KW-0479">Metal-binding</keyword>
<name>A0ABU1ZWK4_9CORY</name>
<evidence type="ECO:0000256" key="3">
    <source>
        <dbReference type="ARBA" id="ARBA00022655"/>
    </source>
</evidence>
<feature type="active site" description="Proton acceptor" evidence="5">
    <location>
        <position position="187"/>
    </location>
</feature>
<gene>
    <name evidence="5" type="primary">panB</name>
    <name evidence="6" type="ORF">J2S39_000995</name>
</gene>
<dbReference type="GO" id="GO:0003864">
    <property type="term" value="F:3-methyl-2-oxobutanoate hydroxymethyltransferase activity"/>
    <property type="evidence" value="ECO:0007669"/>
    <property type="project" value="UniProtKB-EC"/>
</dbReference>
<sequence>MSLPSIGRVRTRHLQAAKRDGDKITVLTSYDTMTARIFDEAGIDVLLVGDSAANVVYGRDTTVSLTINEMITMARAVAHSAKRSLVVADMTFGSYEASDIDAVHNAMRLMKEAGVAAVKLEGGTRRARTIRALVDAGIPVMGHIGFTPQSIHSLGGTVVQGRGDAAEKLIEDGLAVQEAGAFSVVVEMCPAEVGTRLSEALDIPVIGIGAGNGTDGQVLVWTDPFGFSPDGFAPSFARKYLDLGAQLRVAAGEYARDVREGTFPAADESFDR</sequence>
<dbReference type="EC" id="2.1.2.11" evidence="5"/>
<dbReference type="NCBIfam" id="NF001452">
    <property type="entry name" value="PRK00311.1"/>
    <property type="match status" value="1"/>
</dbReference>
<feature type="binding site" evidence="5">
    <location>
        <begin position="50"/>
        <end position="51"/>
    </location>
    <ligand>
        <name>3-methyl-2-oxobutanoate</name>
        <dbReference type="ChEBI" id="CHEBI:11851"/>
    </ligand>
</feature>
<dbReference type="PANTHER" id="PTHR20881:SF0">
    <property type="entry name" value="3-METHYL-2-OXOBUTANOATE HYDROXYMETHYLTRANSFERASE"/>
    <property type="match status" value="1"/>
</dbReference>
<comment type="similarity">
    <text evidence="1 5">Belongs to the PanB family.</text>
</comment>
<evidence type="ECO:0000256" key="4">
    <source>
        <dbReference type="ARBA" id="ARBA00022679"/>
    </source>
</evidence>
<evidence type="ECO:0000256" key="2">
    <source>
        <dbReference type="ARBA" id="ARBA00011424"/>
    </source>
</evidence>
<dbReference type="InterPro" id="IPR003700">
    <property type="entry name" value="Pantoate_hydroxy_MeTrfase"/>
</dbReference>
<evidence type="ECO:0000313" key="6">
    <source>
        <dbReference type="EMBL" id="MDR7329319.1"/>
    </source>
</evidence>
<comment type="caution">
    <text evidence="6">The sequence shown here is derived from an EMBL/GenBank/DDBJ whole genome shotgun (WGS) entry which is preliminary data.</text>
</comment>
<feature type="binding site" evidence="5">
    <location>
        <position position="89"/>
    </location>
    <ligand>
        <name>3-methyl-2-oxobutanoate</name>
        <dbReference type="ChEBI" id="CHEBI:11851"/>
    </ligand>
</feature>
<feature type="binding site" evidence="5">
    <location>
        <position position="121"/>
    </location>
    <ligand>
        <name>Mg(2+)</name>
        <dbReference type="ChEBI" id="CHEBI:18420"/>
    </ligand>
</feature>
<keyword evidence="7" id="KW-1185">Reference proteome</keyword>
<comment type="catalytic activity">
    <reaction evidence="5">
        <text>(6R)-5,10-methylene-5,6,7,8-tetrahydrofolate + 3-methyl-2-oxobutanoate + H2O = 2-dehydropantoate + (6S)-5,6,7,8-tetrahydrofolate</text>
        <dbReference type="Rhea" id="RHEA:11824"/>
        <dbReference type="ChEBI" id="CHEBI:11561"/>
        <dbReference type="ChEBI" id="CHEBI:11851"/>
        <dbReference type="ChEBI" id="CHEBI:15377"/>
        <dbReference type="ChEBI" id="CHEBI:15636"/>
        <dbReference type="ChEBI" id="CHEBI:57453"/>
        <dbReference type="EC" id="2.1.2.11"/>
    </reaction>
</comment>
<evidence type="ECO:0000313" key="7">
    <source>
        <dbReference type="Proteomes" id="UP001180840"/>
    </source>
</evidence>
<dbReference type="RefSeq" id="WP_290198273.1">
    <property type="nucleotide sequence ID" value="NZ_CP047654.1"/>
</dbReference>
<dbReference type="InterPro" id="IPR015813">
    <property type="entry name" value="Pyrv/PenolPyrv_kinase-like_dom"/>
</dbReference>
<feature type="binding site" evidence="5">
    <location>
        <position position="89"/>
    </location>
    <ligand>
        <name>Mg(2+)</name>
        <dbReference type="ChEBI" id="CHEBI:18420"/>
    </ligand>
</feature>
<dbReference type="HAMAP" id="MF_00156">
    <property type="entry name" value="PanB"/>
    <property type="match status" value="1"/>
</dbReference>
<keyword evidence="4 5" id="KW-0808">Transferase</keyword>
<dbReference type="InterPro" id="IPR040442">
    <property type="entry name" value="Pyrv_kinase-like_dom_sf"/>
</dbReference>
<keyword evidence="5" id="KW-0963">Cytoplasm</keyword>
<dbReference type="Pfam" id="PF02548">
    <property type="entry name" value="Pantoate_transf"/>
    <property type="match status" value="1"/>
</dbReference>
<dbReference type="SUPFAM" id="SSF51621">
    <property type="entry name" value="Phosphoenolpyruvate/pyruvate domain"/>
    <property type="match status" value="1"/>
</dbReference>
<dbReference type="CDD" id="cd06557">
    <property type="entry name" value="KPHMT-like"/>
    <property type="match status" value="1"/>
</dbReference>
<dbReference type="EMBL" id="JAVDXZ010000001">
    <property type="protein sequence ID" value="MDR7329319.1"/>
    <property type="molecule type" value="Genomic_DNA"/>
</dbReference>
<comment type="pathway">
    <text evidence="5">Cofactor biosynthesis; (R)-pantothenate biosynthesis; (R)-pantoate from 3-methyl-2-oxobutanoate: step 1/2.</text>
</comment>
<feature type="binding site" evidence="5">
    <location>
        <position position="50"/>
    </location>
    <ligand>
        <name>Mg(2+)</name>
        <dbReference type="ChEBI" id="CHEBI:18420"/>
    </ligand>
</feature>
<dbReference type="Proteomes" id="UP001180840">
    <property type="component" value="Unassembled WGS sequence"/>
</dbReference>
<dbReference type="Gene3D" id="3.20.20.60">
    <property type="entry name" value="Phosphoenolpyruvate-binding domains"/>
    <property type="match status" value="1"/>
</dbReference>
<dbReference type="PIRSF" id="PIRSF000388">
    <property type="entry name" value="Pantoate_hydroxy_MeTrfase"/>
    <property type="match status" value="1"/>
</dbReference>
<comment type="subunit">
    <text evidence="2 5">Homodecamer; pentamer of dimers.</text>
</comment>
<accession>A0ABU1ZWK4</accession>
<evidence type="ECO:0000256" key="5">
    <source>
        <dbReference type="HAMAP-Rule" id="MF_00156"/>
    </source>
</evidence>
<comment type="cofactor">
    <cofactor evidence="5">
        <name>Mg(2+)</name>
        <dbReference type="ChEBI" id="CHEBI:18420"/>
    </cofactor>
    <text evidence="5">Binds 1 Mg(2+) ion per subunit.</text>
</comment>
<reference evidence="6" key="1">
    <citation type="submission" date="2023-07" db="EMBL/GenBank/DDBJ databases">
        <title>Sequencing the genomes of 1000 actinobacteria strains.</title>
        <authorList>
            <person name="Klenk H.-P."/>
        </authorList>
    </citation>
    <scope>NUCLEOTIDE SEQUENCE</scope>
    <source>
        <strain evidence="6">DSM 107476</strain>
    </source>
</reference>
<comment type="subcellular location">
    <subcellularLocation>
        <location evidence="5">Cytoplasm</location>
    </subcellularLocation>
</comment>
<keyword evidence="3 5" id="KW-0566">Pantothenate biosynthesis</keyword>
<dbReference type="NCBIfam" id="TIGR00222">
    <property type="entry name" value="panB"/>
    <property type="match status" value="1"/>
</dbReference>
<organism evidence="6 7">
    <name type="scientific">Corynebacterium guangdongense</name>
    <dbReference type="NCBI Taxonomy" id="1783348"/>
    <lineage>
        <taxon>Bacteria</taxon>
        <taxon>Bacillati</taxon>
        <taxon>Actinomycetota</taxon>
        <taxon>Actinomycetes</taxon>
        <taxon>Mycobacteriales</taxon>
        <taxon>Corynebacteriaceae</taxon>
        <taxon>Corynebacterium</taxon>
    </lineage>
</organism>
<feature type="binding site" evidence="5">
    <location>
        <position position="119"/>
    </location>
    <ligand>
        <name>3-methyl-2-oxobutanoate</name>
        <dbReference type="ChEBI" id="CHEBI:11851"/>
    </ligand>
</feature>
<dbReference type="PANTHER" id="PTHR20881">
    <property type="entry name" value="3-METHYL-2-OXOBUTANOATE HYDROXYMETHYLTRANSFERASE"/>
    <property type="match status" value="1"/>
</dbReference>
<protein>
    <recommendedName>
        <fullName evidence="5">3-methyl-2-oxobutanoate hydroxymethyltransferase</fullName>
        <ecNumber evidence="5">2.1.2.11</ecNumber>
    </recommendedName>
    <alternativeName>
        <fullName evidence="5">Ketopantoate hydroxymethyltransferase</fullName>
        <shortName evidence="5">KPHMT</shortName>
    </alternativeName>
</protein>
<evidence type="ECO:0000256" key="1">
    <source>
        <dbReference type="ARBA" id="ARBA00008676"/>
    </source>
</evidence>
<keyword evidence="5" id="KW-0460">Magnesium</keyword>
<comment type="function">
    <text evidence="5">Catalyzes the reversible reaction in which hydroxymethyl group from 5,10-methylenetetrahydrofolate is transferred onto alpha-ketoisovalerate to form ketopantoate.</text>
</comment>
<proteinExistence type="inferred from homology"/>